<gene>
    <name evidence="3" type="ORF">BDP81DRAFT_439828</name>
</gene>
<reference evidence="3" key="1">
    <citation type="submission" date="2021-06" db="EMBL/GenBank/DDBJ databases">
        <title>Comparative genomics, transcriptomics and evolutionary studies reveal genomic signatures of adaptation to plant cell wall in hemibiotrophic fungi.</title>
        <authorList>
            <consortium name="DOE Joint Genome Institute"/>
            <person name="Baroncelli R."/>
            <person name="Diaz J.F."/>
            <person name="Benocci T."/>
            <person name="Peng M."/>
            <person name="Battaglia E."/>
            <person name="Haridas S."/>
            <person name="Andreopoulos W."/>
            <person name="Labutti K."/>
            <person name="Pangilinan J."/>
            <person name="Floch G.L."/>
            <person name="Makela M.R."/>
            <person name="Henrissat B."/>
            <person name="Grigoriev I.V."/>
            <person name="Crouch J.A."/>
            <person name="De Vries R.P."/>
            <person name="Sukno S.A."/>
            <person name="Thon M.R."/>
        </authorList>
    </citation>
    <scope>NUCLEOTIDE SEQUENCE</scope>
    <source>
        <strain evidence="3">CBS 102054</strain>
    </source>
</reference>
<evidence type="ECO:0000313" key="3">
    <source>
        <dbReference type="EMBL" id="KAK1623218.1"/>
    </source>
</evidence>
<organism evidence="3 4">
    <name type="scientific">Colletotrichum phormii</name>
    <dbReference type="NCBI Taxonomy" id="359342"/>
    <lineage>
        <taxon>Eukaryota</taxon>
        <taxon>Fungi</taxon>
        <taxon>Dikarya</taxon>
        <taxon>Ascomycota</taxon>
        <taxon>Pezizomycotina</taxon>
        <taxon>Sordariomycetes</taxon>
        <taxon>Hypocreomycetidae</taxon>
        <taxon>Glomerellales</taxon>
        <taxon>Glomerellaceae</taxon>
        <taxon>Colletotrichum</taxon>
        <taxon>Colletotrichum acutatum species complex</taxon>
    </lineage>
</organism>
<keyword evidence="1" id="KW-0732">Signal</keyword>
<dbReference type="EMBL" id="JAHMHQ010000030">
    <property type="protein sequence ID" value="KAK1623218.1"/>
    <property type="molecule type" value="Genomic_DNA"/>
</dbReference>
<evidence type="ECO:0000256" key="1">
    <source>
        <dbReference type="SAM" id="SignalP"/>
    </source>
</evidence>
<dbReference type="AlphaFoldDB" id="A0AAI9ZFC4"/>
<dbReference type="InterPro" id="IPR041450">
    <property type="entry name" value="ToxB-like_N_ascomy"/>
</dbReference>
<keyword evidence="4" id="KW-1185">Reference proteome</keyword>
<dbReference type="RefSeq" id="XP_060439213.1">
    <property type="nucleotide sequence ID" value="XM_060591440.1"/>
</dbReference>
<accession>A0AAI9ZFC4</accession>
<dbReference type="GeneID" id="85476302"/>
<dbReference type="Gene3D" id="2.10.70.110">
    <property type="match status" value="1"/>
</dbReference>
<evidence type="ECO:0000313" key="4">
    <source>
        <dbReference type="Proteomes" id="UP001243989"/>
    </source>
</evidence>
<feature type="chain" id="PRO_5042509951" description="ToxB-like N-terminal ascomycota domain-containing protein" evidence="1">
    <location>
        <begin position="20"/>
        <end position="103"/>
    </location>
</feature>
<protein>
    <recommendedName>
        <fullName evidence="2">ToxB-like N-terminal ascomycota domain-containing protein</fullName>
    </recommendedName>
</protein>
<name>A0AAI9ZFC4_9PEZI</name>
<sequence length="103" mass="11248">MKITTLTCLWASFVGIATAAVGCRVELLNVNQAVVGSGCVPFQSSAIIADPNYKRSYTFYATNDCGLSLEAKTFREPTRTTACLRGLCRTREPGKLPWPRSEV</sequence>
<feature type="domain" description="ToxB-like N-terminal ascomycota" evidence="2">
    <location>
        <begin position="23"/>
        <end position="71"/>
    </location>
</feature>
<feature type="signal peptide" evidence="1">
    <location>
        <begin position="1"/>
        <end position="19"/>
    </location>
</feature>
<dbReference type="Pfam" id="PF18224">
    <property type="entry name" value="ToxB_N"/>
    <property type="match status" value="1"/>
</dbReference>
<evidence type="ECO:0000259" key="2">
    <source>
        <dbReference type="Pfam" id="PF18224"/>
    </source>
</evidence>
<proteinExistence type="predicted"/>
<dbReference type="PROSITE" id="PS51257">
    <property type="entry name" value="PROKAR_LIPOPROTEIN"/>
    <property type="match status" value="1"/>
</dbReference>
<dbReference type="Proteomes" id="UP001243989">
    <property type="component" value="Unassembled WGS sequence"/>
</dbReference>
<comment type="caution">
    <text evidence="3">The sequence shown here is derived from an EMBL/GenBank/DDBJ whole genome shotgun (WGS) entry which is preliminary data.</text>
</comment>